<keyword evidence="1" id="KW-0175">Coiled coil</keyword>
<accession>A0A1Y5PLK8</accession>
<feature type="coiled-coil region" evidence="1">
    <location>
        <begin position="55"/>
        <end position="113"/>
    </location>
</feature>
<dbReference type="EMBL" id="FLQS01000078">
    <property type="protein sequence ID" value="SBS79572.1"/>
    <property type="molecule type" value="Genomic_DNA"/>
</dbReference>
<gene>
    <name evidence="2" type="ORF">MHPYR_80161</name>
</gene>
<reference evidence="2" key="1">
    <citation type="submission" date="2016-03" db="EMBL/GenBank/DDBJ databases">
        <authorList>
            <person name="Ploux O."/>
        </authorList>
    </citation>
    <scope>NUCLEOTIDE SEQUENCE</scope>
    <source>
        <strain evidence="2">UC10</strain>
    </source>
</reference>
<evidence type="ECO:0000256" key="1">
    <source>
        <dbReference type="SAM" id="Coils"/>
    </source>
</evidence>
<dbReference type="AlphaFoldDB" id="A0A1Y5PLK8"/>
<sequence>MLLEDPYPVAVGGQAARTEPAYIAHLSAPLSRRFPRKSTEHAFHPNDAAQARLFNELMQAEIDDLEDLILLAERRWSSRLDAGWGAERTPEPVLRLRDKLKEVQRLQKALQARFGTD</sequence>
<proteinExistence type="predicted"/>
<protein>
    <submittedName>
        <fullName evidence="2">Uncharacterized protein</fullName>
    </submittedName>
</protein>
<evidence type="ECO:0000313" key="2">
    <source>
        <dbReference type="EMBL" id="SBS79572.1"/>
    </source>
</evidence>
<organism evidence="2">
    <name type="scientific">uncultured Mycobacterium sp</name>
    <dbReference type="NCBI Taxonomy" id="171292"/>
    <lineage>
        <taxon>Bacteria</taxon>
        <taxon>Bacillati</taxon>
        <taxon>Actinomycetota</taxon>
        <taxon>Actinomycetes</taxon>
        <taxon>Mycobacteriales</taxon>
        <taxon>Mycobacteriaceae</taxon>
        <taxon>Mycobacterium</taxon>
        <taxon>environmental samples</taxon>
    </lineage>
</organism>
<name>A0A1Y5PLK8_9MYCO</name>